<dbReference type="EMBL" id="JARKIE010000138">
    <property type="protein sequence ID" value="KAJ7677467.1"/>
    <property type="molecule type" value="Genomic_DNA"/>
</dbReference>
<gene>
    <name evidence="2" type="ORF">B0H17DRAFT_1182533</name>
</gene>
<protein>
    <submittedName>
        <fullName evidence="2">Uncharacterized protein</fullName>
    </submittedName>
</protein>
<dbReference type="Proteomes" id="UP001221757">
    <property type="component" value="Unassembled WGS sequence"/>
</dbReference>
<evidence type="ECO:0000313" key="2">
    <source>
        <dbReference type="EMBL" id="KAJ7677467.1"/>
    </source>
</evidence>
<feature type="compositionally biased region" description="Basic and acidic residues" evidence="1">
    <location>
        <begin position="62"/>
        <end position="76"/>
    </location>
</feature>
<reference evidence="2" key="1">
    <citation type="submission" date="2023-03" db="EMBL/GenBank/DDBJ databases">
        <title>Massive genome expansion in bonnet fungi (Mycena s.s.) driven by repeated elements and novel gene families across ecological guilds.</title>
        <authorList>
            <consortium name="Lawrence Berkeley National Laboratory"/>
            <person name="Harder C.B."/>
            <person name="Miyauchi S."/>
            <person name="Viragh M."/>
            <person name="Kuo A."/>
            <person name="Thoen E."/>
            <person name="Andreopoulos B."/>
            <person name="Lu D."/>
            <person name="Skrede I."/>
            <person name="Drula E."/>
            <person name="Henrissat B."/>
            <person name="Morin E."/>
            <person name="Kohler A."/>
            <person name="Barry K."/>
            <person name="LaButti K."/>
            <person name="Morin E."/>
            <person name="Salamov A."/>
            <person name="Lipzen A."/>
            <person name="Mereny Z."/>
            <person name="Hegedus B."/>
            <person name="Baldrian P."/>
            <person name="Stursova M."/>
            <person name="Weitz H."/>
            <person name="Taylor A."/>
            <person name="Grigoriev I.V."/>
            <person name="Nagy L.G."/>
            <person name="Martin F."/>
            <person name="Kauserud H."/>
        </authorList>
    </citation>
    <scope>NUCLEOTIDE SEQUENCE</scope>
    <source>
        <strain evidence="2">CBHHK067</strain>
    </source>
</reference>
<evidence type="ECO:0000313" key="3">
    <source>
        <dbReference type="Proteomes" id="UP001221757"/>
    </source>
</evidence>
<feature type="region of interest" description="Disordered" evidence="1">
    <location>
        <begin position="1"/>
        <end position="76"/>
    </location>
</feature>
<keyword evidence="3" id="KW-1185">Reference proteome</keyword>
<dbReference type="AlphaFoldDB" id="A0AAD7D3R5"/>
<accession>A0AAD7D3R5</accession>
<comment type="caution">
    <text evidence="2">The sequence shown here is derived from an EMBL/GenBank/DDBJ whole genome shotgun (WGS) entry which is preliminary data.</text>
</comment>
<name>A0AAD7D3R5_MYCRO</name>
<proteinExistence type="predicted"/>
<evidence type="ECO:0000256" key="1">
    <source>
        <dbReference type="SAM" id="MobiDB-lite"/>
    </source>
</evidence>
<sequence>MGAERDRPKYSRSGSRGRSCTQGTGDEDEARETPNPEQHSQEQSSREGQIEETENTTQEWSGGKEKEVMNGTRPMDHRRAAVPDNIAASRIQICRLAYPAGKIDEKGGHKLIDRMVKGIKHAP</sequence>
<organism evidence="2 3">
    <name type="scientific">Mycena rosella</name>
    <name type="common">Pink bonnet</name>
    <name type="synonym">Agaricus rosellus</name>
    <dbReference type="NCBI Taxonomy" id="1033263"/>
    <lineage>
        <taxon>Eukaryota</taxon>
        <taxon>Fungi</taxon>
        <taxon>Dikarya</taxon>
        <taxon>Basidiomycota</taxon>
        <taxon>Agaricomycotina</taxon>
        <taxon>Agaricomycetes</taxon>
        <taxon>Agaricomycetidae</taxon>
        <taxon>Agaricales</taxon>
        <taxon>Marasmiineae</taxon>
        <taxon>Mycenaceae</taxon>
        <taxon>Mycena</taxon>
    </lineage>
</organism>
<feature type="compositionally biased region" description="Polar residues" evidence="1">
    <location>
        <begin position="12"/>
        <end position="24"/>
    </location>
</feature>